<dbReference type="Pfam" id="PF07589">
    <property type="entry name" value="PEP-CTERM"/>
    <property type="match status" value="1"/>
</dbReference>
<proteinExistence type="predicted"/>
<protein>
    <submittedName>
        <fullName evidence="4">PEP-CTERM sorting domain-containing protein</fullName>
    </submittedName>
</protein>
<dbReference type="RefSeq" id="WP_303550677.1">
    <property type="nucleotide sequence ID" value="NZ_JAUOPG010000007.1"/>
</dbReference>
<evidence type="ECO:0000256" key="2">
    <source>
        <dbReference type="SAM" id="SignalP"/>
    </source>
</evidence>
<accession>A0AAW7XJE2</accession>
<evidence type="ECO:0000313" key="5">
    <source>
        <dbReference type="Proteomes" id="UP001169862"/>
    </source>
</evidence>
<organism evidence="4 5">
    <name type="scientific">Neptunomonas phycophila</name>
    <dbReference type="NCBI Taxonomy" id="1572645"/>
    <lineage>
        <taxon>Bacteria</taxon>
        <taxon>Pseudomonadati</taxon>
        <taxon>Pseudomonadota</taxon>
        <taxon>Gammaproteobacteria</taxon>
        <taxon>Oceanospirillales</taxon>
        <taxon>Oceanospirillaceae</taxon>
        <taxon>Neptunomonas</taxon>
    </lineage>
</organism>
<dbReference type="AlphaFoldDB" id="A0AAW7XJE2"/>
<gene>
    <name evidence="4" type="ORF">Q4490_11445</name>
</gene>
<reference evidence="4" key="1">
    <citation type="submission" date="2023-07" db="EMBL/GenBank/DDBJ databases">
        <title>Genome content predicts the carbon catabolic preferences of heterotrophic bacteria.</title>
        <authorList>
            <person name="Gralka M."/>
        </authorList>
    </citation>
    <scope>NUCLEOTIDE SEQUENCE</scope>
    <source>
        <strain evidence="4">I2M16</strain>
    </source>
</reference>
<name>A0AAW7XJE2_9GAMM</name>
<evidence type="ECO:0000259" key="3">
    <source>
        <dbReference type="Pfam" id="PF07589"/>
    </source>
</evidence>
<sequence>MKLGIKNVLAVAVLAGASLSAQAAVWSSDLNGENTIFDNSVEPGAINYNGTTVDLNFDLNFYGTSYDWINVIDNGGVRFVKQQMGSCADMQGTSLANNGISAFVTSDCAPGMYTDGLYDTYITSTDDQIKVVWNSQLPDVNGGDNLVNNFQLTLTDMSGVTGTNGDFNAEFRYNTIEWASTPSTYFIQKFIAIAGVTKNSAFADLSILGDTPPTPASVDDPVYFPNLDDIDAGYLLDITEYSYNSLEDGVYILPFRNGVPVYTAAQEGYDVLVFTDEAQDYFDNLNDLNDGVYVGSEGSGTSDNPFMPVTINEDGDVVDGNNQVVTFDFLFEVLDGEVVYIDPEVAIGYDYVVTDSSSPLVASVILPTGFGDDEYAIYVWDGSEYVFVSELTAGDEYFFADAVDNFRVMGIETDANVDPADPLAFITGLTFNSSGTVYMSQTPVVFNTDASAVPLPGTLVLMGLGLFAMGAYRRRAA</sequence>
<keyword evidence="1" id="KW-0472">Membrane</keyword>
<comment type="caution">
    <text evidence="4">The sequence shown here is derived from an EMBL/GenBank/DDBJ whole genome shotgun (WGS) entry which is preliminary data.</text>
</comment>
<keyword evidence="2" id="KW-0732">Signal</keyword>
<feature type="signal peptide" evidence="2">
    <location>
        <begin position="1"/>
        <end position="23"/>
    </location>
</feature>
<evidence type="ECO:0000256" key="1">
    <source>
        <dbReference type="SAM" id="Phobius"/>
    </source>
</evidence>
<keyword evidence="1" id="KW-0812">Transmembrane</keyword>
<dbReference type="Proteomes" id="UP001169862">
    <property type="component" value="Unassembled WGS sequence"/>
</dbReference>
<dbReference type="InterPro" id="IPR013424">
    <property type="entry name" value="Ice-binding_C"/>
</dbReference>
<evidence type="ECO:0000313" key="4">
    <source>
        <dbReference type="EMBL" id="MDO6454175.1"/>
    </source>
</evidence>
<feature type="chain" id="PRO_5043577768" evidence="2">
    <location>
        <begin position="24"/>
        <end position="477"/>
    </location>
</feature>
<feature type="transmembrane region" description="Helical" evidence="1">
    <location>
        <begin position="453"/>
        <end position="472"/>
    </location>
</feature>
<feature type="domain" description="Ice-binding protein C-terminal" evidence="3">
    <location>
        <begin position="452"/>
        <end position="475"/>
    </location>
</feature>
<keyword evidence="1" id="KW-1133">Transmembrane helix</keyword>
<dbReference type="EMBL" id="JAUOPG010000007">
    <property type="protein sequence ID" value="MDO6454175.1"/>
    <property type="molecule type" value="Genomic_DNA"/>
</dbReference>